<protein>
    <submittedName>
        <fullName evidence="1">Uncharacterized protein</fullName>
    </submittedName>
</protein>
<accession>A0ABU3BSN9</accession>
<dbReference type="RefSeq" id="WP_311664068.1">
    <property type="nucleotide sequence ID" value="NZ_JAVRHT010000025.1"/>
</dbReference>
<evidence type="ECO:0000313" key="1">
    <source>
        <dbReference type="EMBL" id="MDT0632302.1"/>
    </source>
</evidence>
<proteinExistence type="predicted"/>
<organism evidence="1 2">
    <name type="scientific">Rubrivirga litoralis</name>
    <dbReference type="NCBI Taxonomy" id="3075598"/>
    <lineage>
        <taxon>Bacteria</taxon>
        <taxon>Pseudomonadati</taxon>
        <taxon>Rhodothermota</taxon>
        <taxon>Rhodothermia</taxon>
        <taxon>Rhodothermales</taxon>
        <taxon>Rubricoccaceae</taxon>
        <taxon>Rubrivirga</taxon>
    </lineage>
</organism>
<keyword evidence="2" id="KW-1185">Reference proteome</keyword>
<dbReference type="Proteomes" id="UP001267426">
    <property type="component" value="Unassembled WGS sequence"/>
</dbReference>
<dbReference type="EMBL" id="JAVRHT010000025">
    <property type="protein sequence ID" value="MDT0632302.1"/>
    <property type="molecule type" value="Genomic_DNA"/>
</dbReference>
<evidence type="ECO:0000313" key="2">
    <source>
        <dbReference type="Proteomes" id="UP001267426"/>
    </source>
</evidence>
<reference evidence="1 2" key="1">
    <citation type="submission" date="2023-09" db="EMBL/GenBank/DDBJ databases">
        <authorList>
            <person name="Rey-Velasco X."/>
        </authorList>
    </citation>
    <scope>NUCLEOTIDE SEQUENCE [LARGE SCALE GENOMIC DNA]</scope>
    <source>
        <strain evidence="1 2">F394</strain>
    </source>
</reference>
<comment type="caution">
    <text evidence="1">The sequence shown here is derived from an EMBL/GenBank/DDBJ whole genome shotgun (WGS) entry which is preliminary data.</text>
</comment>
<gene>
    <name evidence="1" type="ORF">RM540_11140</name>
</gene>
<sequence length="72" mass="8449">MPDRPAPPRMDRSAFSVASSFEEAEEADRAWWWAQTPEFRLQTAQYLREVNYGDAATARLQRVIEFAERERS</sequence>
<name>A0ABU3BSN9_9BACT</name>